<keyword evidence="4" id="KW-1185">Reference proteome</keyword>
<dbReference type="InterPro" id="IPR048271">
    <property type="entry name" value="PNMA_N"/>
</dbReference>
<dbReference type="InterPro" id="IPR048270">
    <property type="entry name" value="PNMA_C"/>
</dbReference>
<dbReference type="Pfam" id="PF20846">
    <property type="entry name" value="PNMA_N"/>
    <property type="match status" value="1"/>
</dbReference>
<evidence type="ECO:0000313" key="4">
    <source>
        <dbReference type="Proteomes" id="UP000606274"/>
    </source>
</evidence>
<sequence>MDLSQVVVWSREESVNLSHAIVVSNVPLDVSNETVGKVLDTVKVFGRTKIRGRRGYVTGRTLFVLVETSTDLDPDTVPPEIGVENEAGPWPVHVVASLLAPGAPSEGDAFQLKLMTLLQEEGKSMEEVKAIVMGSTPPKADISVGLVDAIGKLVDRCNHVSSDGPGYRKLRLFSGLRPVPPGEEEYEVWMEQAAQMISEWQCTEAAKRQRIVESLRGPAADIVRFLKVSNPSATASEYLSVLDTAYGTTESGPDLMAKFRHTY</sequence>
<evidence type="ECO:0000259" key="2">
    <source>
        <dbReference type="Pfam" id="PF20846"/>
    </source>
</evidence>
<gene>
    <name evidence="3" type="ORF">HF521_021308</name>
</gene>
<accession>A0A8T0BFE3</accession>
<dbReference type="Pfam" id="PF14893">
    <property type="entry name" value="PNMA"/>
    <property type="match status" value="1"/>
</dbReference>
<dbReference type="Proteomes" id="UP000606274">
    <property type="component" value="Unassembled WGS sequence"/>
</dbReference>
<dbReference type="InterPro" id="IPR026523">
    <property type="entry name" value="PNMA"/>
</dbReference>
<evidence type="ECO:0000259" key="1">
    <source>
        <dbReference type="Pfam" id="PF14893"/>
    </source>
</evidence>
<feature type="domain" description="Paraneoplastic antigen Ma-like C-terminal" evidence="1">
    <location>
        <begin position="173"/>
        <end position="263"/>
    </location>
</feature>
<protein>
    <submittedName>
        <fullName evidence="3">Uncharacterized protein</fullName>
    </submittedName>
</protein>
<dbReference type="AlphaFoldDB" id="A0A8T0BFE3"/>
<dbReference type="PANTHER" id="PTHR23095">
    <property type="entry name" value="PARANEOPLASTIC ANTIGEN"/>
    <property type="match status" value="1"/>
</dbReference>
<dbReference type="EMBL" id="JABFDY010000008">
    <property type="protein sequence ID" value="KAF7704236.1"/>
    <property type="molecule type" value="Genomic_DNA"/>
</dbReference>
<comment type="caution">
    <text evidence="3">The sequence shown here is derived from an EMBL/GenBank/DDBJ whole genome shotgun (WGS) entry which is preliminary data.</text>
</comment>
<dbReference type="PANTHER" id="PTHR23095:SF17">
    <property type="entry name" value="PARANEOPLASTIC ANTIGEN MA1"/>
    <property type="match status" value="1"/>
</dbReference>
<name>A0A8T0BFE3_SILME</name>
<organism evidence="3 4">
    <name type="scientific">Silurus meridionalis</name>
    <name type="common">Southern catfish</name>
    <name type="synonym">Silurus soldatovi meridionalis</name>
    <dbReference type="NCBI Taxonomy" id="175797"/>
    <lineage>
        <taxon>Eukaryota</taxon>
        <taxon>Metazoa</taxon>
        <taxon>Chordata</taxon>
        <taxon>Craniata</taxon>
        <taxon>Vertebrata</taxon>
        <taxon>Euteleostomi</taxon>
        <taxon>Actinopterygii</taxon>
        <taxon>Neopterygii</taxon>
        <taxon>Teleostei</taxon>
        <taxon>Ostariophysi</taxon>
        <taxon>Siluriformes</taxon>
        <taxon>Siluridae</taxon>
        <taxon>Silurus</taxon>
    </lineage>
</organism>
<proteinExistence type="predicted"/>
<reference evidence="3" key="1">
    <citation type="submission" date="2020-08" db="EMBL/GenBank/DDBJ databases">
        <title>Chromosome-level assembly of Southern catfish (Silurus meridionalis) provides insights into visual adaptation to the nocturnal and benthic lifestyles.</title>
        <authorList>
            <person name="Zhang Y."/>
            <person name="Wang D."/>
            <person name="Peng Z."/>
        </authorList>
    </citation>
    <scope>NUCLEOTIDE SEQUENCE</scope>
    <source>
        <strain evidence="3">SWU-2019-XX</strain>
        <tissue evidence="3">Muscle</tissue>
    </source>
</reference>
<evidence type="ECO:0000313" key="3">
    <source>
        <dbReference type="EMBL" id="KAF7704236.1"/>
    </source>
</evidence>
<feature type="domain" description="Paraneoplastic antigen Ma-like N-terminal" evidence="2">
    <location>
        <begin position="3"/>
        <end position="92"/>
    </location>
</feature>